<reference evidence="3" key="2">
    <citation type="journal article" date="2023" name="IMA Fungus">
        <title>Comparative genomic study of the Penicillium genus elucidates a diverse pangenome and 15 lateral gene transfer events.</title>
        <authorList>
            <person name="Petersen C."/>
            <person name="Sorensen T."/>
            <person name="Nielsen M.R."/>
            <person name="Sondergaard T.E."/>
            <person name="Sorensen J.L."/>
            <person name="Fitzpatrick D.A."/>
            <person name="Frisvad J.C."/>
            <person name="Nielsen K.L."/>
        </authorList>
    </citation>
    <scope>NUCLEOTIDE SEQUENCE</scope>
    <source>
        <strain evidence="3">IBT 30728</strain>
    </source>
</reference>
<evidence type="ECO:0000256" key="1">
    <source>
        <dbReference type="SAM" id="MobiDB-lite"/>
    </source>
</evidence>
<name>A0A9W9XME6_9EURO</name>
<dbReference type="EMBL" id="JAPWDQ010000001">
    <property type="protein sequence ID" value="KAJ5495661.1"/>
    <property type="molecule type" value="Genomic_DNA"/>
</dbReference>
<dbReference type="PANTHER" id="PTHR36195:SF4">
    <property type="entry name" value="DOMAIN PROTEIN, PUTATIVE (AFU_ORTHOLOGUE AFUA_5G01990)-RELATED"/>
    <property type="match status" value="1"/>
</dbReference>
<protein>
    <submittedName>
        <fullName evidence="3">Antigenic thaumatin-like protein</fullName>
    </submittedName>
</protein>
<comment type="caution">
    <text evidence="3">The sequence shown here is derived from an EMBL/GenBank/DDBJ whole genome shotgun (WGS) entry which is preliminary data.</text>
</comment>
<dbReference type="RefSeq" id="XP_056794674.1">
    <property type="nucleotide sequence ID" value="XM_056930381.1"/>
</dbReference>
<sequence>MLYSTLTIPLLSLASVALAVPGSHNVQDALPYGAFPSSSASPSTLSTSAIPKPSSSSSAAATPSTAPAAAQSPASSTGVGKAIIQNHCDTPVYVWSVGSTTPAPAEVSPGSEYSESYRLDHSSGGVALKVSTEEDGLYNSAPMTIFAYNINGQQVWYDLSDVFGDAFKGHPVQLTPAEPAIYWADGVRPAGSQVRVQNASDDLTLTLC</sequence>
<dbReference type="GeneID" id="81620630"/>
<feature type="chain" id="PRO_5040750650" evidence="2">
    <location>
        <begin position="20"/>
        <end position="208"/>
    </location>
</feature>
<dbReference type="AlphaFoldDB" id="A0A9W9XME6"/>
<proteinExistence type="predicted"/>
<reference evidence="3" key="1">
    <citation type="submission" date="2022-12" db="EMBL/GenBank/DDBJ databases">
        <authorList>
            <person name="Petersen C."/>
        </authorList>
    </citation>
    <scope>NUCLEOTIDE SEQUENCE</scope>
    <source>
        <strain evidence="3">IBT 30728</strain>
    </source>
</reference>
<dbReference type="Pfam" id="PF04681">
    <property type="entry name" value="Bys1"/>
    <property type="match status" value="1"/>
</dbReference>
<evidence type="ECO:0000313" key="4">
    <source>
        <dbReference type="Proteomes" id="UP001148312"/>
    </source>
</evidence>
<keyword evidence="2" id="KW-0732">Signal</keyword>
<dbReference type="InterPro" id="IPR006771">
    <property type="entry name" value="CetA-like"/>
</dbReference>
<feature type="region of interest" description="Disordered" evidence="1">
    <location>
        <begin position="43"/>
        <end position="73"/>
    </location>
</feature>
<dbReference type="Proteomes" id="UP001148312">
    <property type="component" value="Unassembled WGS sequence"/>
</dbReference>
<evidence type="ECO:0000256" key="2">
    <source>
        <dbReference type="SAM" id="SignalP"/>
    </source>
</evidence>
<feature type="signal peptide" evidence="2">
    <location>
        <begin position="1"/>
        <end position="19"/>
    </location>
</feature>
<organism evidence="3 4">
    <name type="scientific">Penicillium diatomitis</name>
    <dbReference type="NCBI Taxonomy" id="2819901"/>
    <lineage>
        <taxon>Eukaryota</taxon>
        <taxon>Fungi</taxon>
        <taxon>Dikarya</taxon>
        <taxon>Ascomycota</taxon>
        <taxon>Pezizomycotina</taxon>
        <taxon>Eurotiomycetes</taxon>
        <taxon>Eurotiomycetidae</taxon>
        <taxon>Eurotiales</taxon>
        <taxon>Aspergillaceae</taxon>
        <taxon>Penicillium</taxon>
    </lineage>
</organism>
<accession>A0A9W9XME6</accession>
<keyword evidence="4" id="KW-1185">Reference proteome</keyword>
<evidence type="ECO:0000313" key="3">
    <source>
        <dbReference type="EMBL" id="KAJ5495661.1"/>
    </source>
</evidence>
<dbReference type="PANTHER" id="PTHR36195">
    <property type="entry name" value="DOMAIN PROTEIN, PUTATIVE (AFU_ORTHOLOGUE AFUA_5G01990)-RELATED-RELATED"/>
    <property type="match status" value="1"/>
</dbReference>
<gene>
    <name evidence="3" type="ORF">N7539_000777</name>
</gene>